<protein>
    <submittedName>
        <fullName evidence="1">Uncharacterized protein</fullName>
    </submittedName>
</protein>
<name>A0A151N620_ALLMI</name>
<gene>
    <name evidence="1" type="ORF">Y1Q_0007222</name>
</gene>
<reference evidence="1 2" key="1">
    <citation type="journal article" date="2012" name="Genome Biol.">
        <title>Sequencing three crocodilian genomes to illuminate the evolution of archosaurs and amniotes.</title>
        <authorList>
            <person name="St John J.A."/>
            <person name="Braun E.L."/>
            <person name="Isberg S.R."/>
            <person name="Miles L.G."/>
            <person name="Chong A.Y."/>
            <person name="Gongora J."/>
            <person name="Dalzell P."/>
            <person name="Moran C."/>
            <person name="Bed'hom B."/>
            <person name="Abzhanov A."/>
            <person name="Burgess S.C."/>
            <person name="Cooksey A.M."/>
            <person name="Castoe T.A."/>
            <person name="Crawford N.G."/>
            <person name="Densmore L.D."/>
            <person name="Drew J.C."/>
            <person name="Edwards S.V."/>
            <person name="Faircloth B.C."/>
            <person name="Fujita M.K."/>
            <person name="Greenwold M.J."/>
            <person name="Hoffmann F.G."/>
            <person name="Howard J.M."/>
            <person name="Iguchi T."/>
            <person name="Janes D.E."/>
            <person name="Khan S.Y."/>
            <person name="Kohno S."/>
            <person name="de Koning A.J."/>
            <person name="Lance S.L."/>
            <person name="McCarthy F.M."/>
            <person name="McCormack J.E."/>
            <person name="Merchant M.E."/>
            <person name="Peterson D.G."/>
            <person name="Pollock D.D."/>
            <person name="Pourmand N."/>
            <person name="Raney B.J."/>
            <person name="Roessler K.A."/>
            <person name="Sanford J.R."/>
            <person name="Sawyer R.H."/>
            <person name="Schmidt C.J."/>
            <person name="Triplett E.W."/>
            <person name="Tuberville T.D."/>
            <person name="Venegas-Anaya M."/>
            <person name="Howard J.T."/>
            <person name="Jarvis E.D."/>
            <person name="Guillette L.J.Jr."/>
            <person name="Glenn T.C."/>
            <person name="Green R.E."/>
            <person name="Ray D.A."/>
        </authorList>
    </citation>
    <scope>NUCLEOTIDE SEQUENCE [LARGE SCALE GENOMIC DNA]</scope>
    <source>
        <strain evidence="1">KSC_2009_1</strain>
    </source>
</reference>
<evidence type="ECO:0000313" key="1">
    <source>
        <dbReference type="EMBL" id="KYO32252.1"/>
    </source>
</evidence>
<proteinExistence type="predicted"/>
<dbReference type="AlphaFoldDB" id="A0A151N620"/>
<dbReference type="Proteomes" id="UP000050525">
    <property type="component" value="Unassembled WGS sequence"/>
</dbReference>
<evidence type="ECO:0000313" key="2">
    <source>
        <dbReference type="Proteomes" id="UP000050525"/>
    </source>
</evidence>
<sequence>MEDRLCVSSDPSSRADGVAIGVLIVVFPVQPPPGRHGAHLPSPLTVHVGSGQSQRLPMKSPGTSPQQQGLLLLGEVGGQVFAIRG</sequence>
<comment type="caution">
    <text evidence="1">The sequence shown here is derived from an EMBL/GenBank/DDBJ whole genome shotgun (WGS) entry which is preliminary data.</text>
</comment>
<accession>A0A151N620</accession>
<organism evidence="1 2">
    <name type="scientific">Alligator mississippiensis</name>
    <name type="common">American alligator</name>
    <dbReference type="NCBI Taxonomy" id="8496"/>
    <lineage>
        <taxon>Eukaryota</taxon>
        <taxon>Metazoa</taxon>
        <taxon>Chordata</taxon>
        <taxon>Craniata</taxon>
        <taxon>Vertebrata</taxon>
        <taxon>Euteleostomi</taxon>
        <taxon>Archelosauria</taxon>
        <taxon>Archosauria</taxon>
        <taxon>Crocodylia</taxon>
        <taxon>Alligatoridae</taxon>
        <taxon>Alligatorinae</taxon>
        <taxon>Alligator</taxon>
    </lineage>
</organism>
<keyword evidence="2" id="KW-1185">Reference proteome</keyword>
<dbReference type="EMBL" id="AKHW03004004">
    <property type="protein sequence ID" value="KYO32252.1"/>
    <property type="molecule type" value="Genomic_DNA"/>
</dbReference>